<evidence type="ECO:0000313" key="2">
    <source>
        <dbReference type="Proteomes" id="UP000028990"/>
    </source>
</evidence>
<dbReference type="EMBL" id="KN121101">
    <property type="protein sequence ID" value="KFO37115.1"/>
    <property type="molecule type" value="Genomic_DNA"/>
</dbReference>
<dbReference type="SUPFAM" id="SSF48726">
    <property type="entry name" value="Immunoglobulin"/>
    <property type="match status" value="1"/>
</dbReference>
<dbReference type="Gene3D" id="2.60.40.10">
    <property type="entry name" value="Immunoglobulins"/>
    <property type="match status" value="1"/>
</dbReference>
<name>A0A091E3I1_FUKDA</name>
<dbReference type="InterPro" id="IPR036179">
    <property type="entry name" value="Ig-like_dom_sf"/>
</dbReference>
<organism evidence="1 2">
    <name type="scientific">Fukomys damarensis</name>
    <name type="common">Damaraland mole rat</name>
    <name type="synonym">Cryptomys damarensis</name>
    <dbReference type="NCBI Taxonomy" id="885580"/>
    <lineage>
        <taxon>Eukaryota</taxon>
        <taxon>Metazoa</taxon>
        <taxon>Chordata</taxon>
        <taxon>Craniata</taxon>
        <taxon>Vertebrata</taxon>
        <taxon>Euteleostomi</taxon>
        <taxon>Mammalia</taxon>
        <taxon>Eutheria</taxon>
        <taxon>Euarchontoglires</taxon>
        <taxon>Glires</taxon>
        <taxon>Rodentia</taxon>
        <taxon>Hystricomorpha</taxon>
        <taxon>Bathyergidae</taxon>
        <taxon>Fukomys</taxon>
    </lineage>
</organism>
<sequence length="67" mass="7262">LTLFQYKPGIASKLLIGFSTTLPSVVPSRFSGSGNGKYFTLNISSPQPEGAEIYDCLHNYNNPPTVI</sequence>
<dbReference type="Proteomes" id="UP000028990">
    <property type="component" value="Unassembled WGS sequence"/>
</dbReference>
<feature type="non-terminal residue" evidence="1">
    <location>
        <position position="1"/>
    </location>
</feature>
<gene>
    <name evidence="1" type="ORF">H920_01467</name>
</gene>
<dbReference type="InterPro" id="IPR050150">
    <property type="entry name" value="IgV_Light_Chain"/>
</dbReference>
<dbReference type="PANTHER" id="PTHR23267">
    <property type="entry name" value="IMMUNOGLOBULIN LIGHT CHAIN"/>
    <property type="match status" value="1"/>
</dbReference>
<protein>
    <submittedName>
        <fullName evidence="1">Ig kappa chain V-I region Hau</fullName>
    </submittedName>
</protein>
<accession>A0A091E3I1</accession>
<dbReference type="AlphaFoldDB" id="A0A091E3I1"/>
<proteinExistence type="predicted"/>
<dbReference type="InterPro" id="IPR013783">
    <property type="entry name" value="Ig-like_fold"/>
</dbReference>
<keyword evidence="2" id="KW-1185">Reference proteome</keyword>
<evidence type="ECO:0000313" key="1">
    <source>
        <dbReference type="EMBL" id="KFO37115.1"/>
    </source>
</evidence>
<reference evidence="1 2" key="1">
    <citation type="submission" date="2013-11" db="EMBL/GenBank/DDBJ databases">
        <title>The Damaraland mole rat (Fukomys damarensis) genome and evolution of African mole rats.</title>
        <authorList>
            <person name="Gladyshev V.N."/>
            <person name="Fang X."/>
        </authorList>
    </citation>
    <scope>NUCLEOTIDE SEQUENCE [LARGE SCALE GENOMIC DNA]</scope>
    <source>
        <tissue evidence="1">Liver</tissue>
    </source>
</reference>